<dbReference type="EMBL" id="CP093313">
    <property type="protein sequence ID" value="UWZ85261.1"/>
    <property type="molecule type" value="Genomic_DNA"/>
</dbReference>
<dbReference type="Proteomes" id="UP001059380">
    <property type="component" value="Chromosome"/>
</dbReference>
<dbReference type="Gene3D" id="3.40.50.200">
    <property type="entry name" value="Peptidase S8/S53 domain"/>
    <property type="match status" value="1"/>
</dbReference>
<dbReference type="GO" id="GO:0004252">
    <property type="term" value="F:serine-type endopeptidase activity"/>
    <property type="evidence" value="ECO:0007669"/>
    <property type="project" value="InterPro"/>
</dbReference>
<reference evidence="1" key="1">
    <citation type="submission" date="2021-04" db="EMBL/GenBank/DDBJ databases">
        <title>Phylogenetic analysis of Acidobacteriaceae.</title>
        <authorList>
            <person name="Qiu L."/>
            <person name="Zhang Q."/>
        </authorList>
    </citation>
    <scope>NUCLEOTIDE SEQUENCE</scope>
    <source>
        <strain evidence="1">DSM 25168</strain>
    </source>
</reference>
<accession>A0A9J7BW74</accession>
<evidence type="ECO:0000313" key="2">
    <source>
        <dbReference type="Proteomes" id="UP001059380"/>
    </source>
</evidence>
<evidence type="ECO:0000313" key="1">
    <source>
        <dbReference type="EMBL" id="UWZ85261.1"/>
    </source>
</evidence>
<gene>
    <name evidence="1" type="ORF">MOP44_04795</name>
</gene>
<protein>
    <recommendedName>
        <fullName evidence="3">Peptidase S8/S53 domain-containing protein</fullName>
    </recommendedName>
</protein>
<proteinExistence type="predicted"/>
<dbReference type="AlphaFoldDB" id="A0A9J7BW74"/>
<dbReference type="GO" id="GO:0006508">
    <property type="term" value="P:proteolysis"/>
    <property type="evidence" value="ECO:0007669"/>
    <property type="project" value="InterPro"/>
</dbReference>
<evidence type="ECO:0008006" key="3">
    <source>
        <dbReference type="Google" id="ProtNLM"/>
    </source>
</evidence>
<sequence length="360" mass="40794">MPSLNDMWMFDRLCQLLYPRDCSEKRFTQDSPILAEVWMAFAEVKEFERVDILLNPDFKSGPGQLAAELRKRGLKTAEHQLAYNESHVVVRVQLEELLTAVLPLSDWWQRIAASIDGPQIVHDAVSGRTEQPNRQKRRKQPEAFSDLSYLAKVVREIMVMRKPTRGSKSRTILDPLIENWLSQALELRPPLLFQVSLNRRASPSIFRSRETIKADAATRVFGIKCDQIAWAVVDTGIDARHPAFLASNGSSRVARSFDFTRLRILLNAEDQSVDGVFSHLAPEKYQAIQVQVTQRLLAGLQIDWDLILPCLEIPHDFGPTQTTPTGSVVTKKSPTGAHRILRRQMTTALTLQGSWEQTGM</sequence>
<keyword evidence="2" id="KW-1185">Reference proteome</keyword>
<dbReference type="RefSeq" id="WP_260794779.1">
    <property type="nucleotide sequence ID" value="NZ_CP093313.1"/>
</dbReference>
<name>A0A9J7BW74_9BACT</name>
<organism evidence="1 2">
    <name type="scientific">Occallatibacter riparius</name>
    <dbReference type="NCBI Taxonomy" id="1002689"/>
    <lineage>
        <taxon>Bacteria</taxon>
        <taxon>Pseudomonadati</taxon>
        <taxon>Acidobacteriota</taxon>
        <taxon>Terriglobia</taxon>
        <taxon>Terriglobales</taxon>
        <taxon>Acidobacteriaceae</taxon>
        <taxon>Occallatibacter</taxon>
    </lineage>
</organism>
<dbReference type="KEGG" id="orp:MOP44_04795"/>
<dbReference type="InterPro" id="IPR036852">
    <property type="entry name" value="Peptidase_S8/S53_dom_sf"/>
</dbReference>